<evidence type="ECO:0000313" key="1">
    <source>
        <dbReference type="EMBL" id="KAI4463956.1"/>
    </source>
</evidence>
<evidence type="ECO:0000313" key="2">
    <source>
        <dbReference type="Proteomes" id="UP001056778"/>
    </source>
</evidence>
<protein>
    <submittedName>
        <fullName evidence="1">Uncharacterized protein</fullName>
    </submittedName>
</protein>
<organism evidence="1 2">
    <name type="scientific">Holotrichia oblita</name>
    <name type="common">Chafer beetle</name>
    <dbReference type="NCBI Taxonomy" id="644536"/>
    <lineage>
        <taxon>Eukaryota</taxon>
        <taxon>Metazoa</taxon>
        <taxon>Ecdysozoa</taxon>
        <taxon>Arthropoda</taxon>
        <taxon>Hexapoda</taxon>
        <taxon>Insecta</taxon>
        <taxon>Pterygota</taxon>
        <taxon>Neoptera</taxon>
        <taxon>Endopterygota</taxon>
        <taxon>Coleoptera</taxon>
        <taxon>Polyphaga</taxon>
        <taxon>Scarabaeiformia</taxon>
        <taxon>Scarabaeidae</taxon>
        <taxon>Melolonthinae</taxon>
        <taxon>Holotrichia</taxon>
    </lineage>
</organism>
<gene>
    <name evidence="1" type="ORF">MML48_4g00006711</name>
</gene>
<sequence length="111" mass="12614">MSSIKSFIIYGEDEWKDTLPYQITAGVIIIVMALVLFAAVSYQCAATWRWILDKTCRDTSDTESALSKQAAIRISHSLPDLQTEPLKQEYVQEHKEIVKKVSLFSVPDSYI</sequence>
<accession>A0ACB9TAU9</accession>
<dbReference type="EMBL" id="CM043018">
    <property type="protein sequence ID" value="KAI4463956.1"/>
    <property type="molecule type" value="Genomic_DNA"/>
</dbReference>
<reference evidence="1" key="1">
    <citation type="submission" date="2022-04" db="EMBL/GenBank/DDBJ databases">
        <title>Chromosome-scale genome assembly of Holotrichia oblita Faldermann.</title>
        <authorList>
            <person name="Rongchong L."/>
        </authorList>
    </citation>
    <scope>NUCLEOTIDE SEQUENCE</scope>
    <source>
        <strain evidence="1">81SQS9</strain>
    </source>
</reference>
<name>A0ACB9TAU9_HOLOL</name>
<proteinExistence type="predicted"/>
<dbReference type="Proteomes" id="UP001056778">
    <property type="component" value="Chromosome 4"/>
</dbReference>
<keyword evidence="2" id="KW-1185">Reference proteome</keyword>
<comment type="caution">
    <text evidence="1">The sequence shown here is derived from an EMBL/GenBank/DDBJ whole genome shotgun (WGS) entry which is preliminary data.</text>
</comment>